<sequence length="263" mass="29567">MAGSSNDFSPDPGAAGTQQTPVIKLCHQTGQLPQLAPDWLTTDEQMRYRKLHGARAAEFLTSRWLMRQALSRAGAVSPASCWPVKGRPTESASPPGWHLSLSHSHGLSACSVQYGSALGIDIEPSKRHPQWQKVVKRWFSPVEQEWLFQEDDPLAFLRAWTLKEAWLKATGRGIAGNLQTLEVRRNFELYGDRPDQNWQACAFYAEGFLGTLVYRQNASDLPGPWPAITLLEPPPDDYSLVRVQSLDTDWEPLFQRSIRSMPL</sequence>
<dbReference type="AlphaFoldDB" id="A0A851HTF6"/>
<accession>A0A851HTF6</accession>
<dbReference type="SUPFAM" id="SSF56214">
    <property type="entry name" value="4'-phosphopantetheinyl transferase"/>
    <property type="match status" value="2"/>
</dbReference>
<name>A0A851HTF6_9GAMM</name>
<dbReference type="GO" id="GO:0008897">
    <property type="term" value="F:holo-[acyl-carrier-protein] synthase activity"/>
    <property type="evidence" value="ECO:0007669"/>
    <property type="project" value="InterPro"/>
</dbReference>
<organism evidence="4 5">
    <name type="scientific">Marinobacter adhaerens</name>
    <dbReference type="NCBI Taxonomy" id="1033846"/>
    <lineage>
        <taxon>Bacteria</taxon>
        <taxon>Pseudomonadati</taxon>
        <taxon>Pseudomonadota</taxon>
        <taxon>Gammaproteobacteria</taxon>
        <taxon>Pseudomonadales</taxon>
        <taxon>Marinobacteraceae</taxon>
        <taxon>Marinobacter</taxon>
    </lineage>
</organism>
<feature type="domain" description="4'-phosphopantetheinyl transferase" evidence="3">
    <location>
        <begin position="118"/>
        <end position="186"/>
    </location>
</feature>
<dbReference type="Gene3D" id="3.90.470.20">
    <property type="entry name" value="4'-phosphopantetheinyl transferase domain"/>
    <property type="match status" value="2"/>
</dbReference>
<reference evidence="4 5" key="1">
    <citation type="submission" date="2020-03" db="EMBL/GenBank/DDBJ databases">
        <title>Metagenomic, metatranscriptomic, and metabolomic analyses revealed the key microbes and metabolic features during the fermentation of ganjang, Korean traditional soy sauce.</title>
        <authorList>
            <person name="Chun B.H."/>
            <person name="Jeon C.O."/>
        </authorList>
    </citation>
    <scope>NUCLEOTIDE SEQUENCE [LARGE SCALE GENOMIC DNA]</scope>
    <source>
        <strain evidence="4 5">KG14</strain>
    </source>
</reference>
<gene>
    <name evidence="4" type="ORF">HLV39_10955</name>
</gene>
<comment type="caution">
    <text evidence="4">The sequence shown here is derived from an EMBL/GenBank/DDBJ whole genome shotgun (WGS) entry which is preliminary data.</text>
</comment>
<dbReference type="GO" id="GO:0000287">
    <property type="term" value="F:magnesium ion binding"/>
    <property type="evidence" value="ECO:0007669"/>
    <property type="project" value="InterPro"/>
</dbReference>
<proteinExistence type="inferred from homology"/>
<comment type="similarity">
    <text evidence="1">Belongs to the P-Pant transferase superfamily. Gsp/Sfp/HetI/AcpT family.</text>
</comment>
<dbReference type="PANTHER" id="PTHR12215">
    <property type="entry name" value="PHOSPHOPANTETHEINE TRANSFERASE"/>
    <property type="match status" value="1"/>
</dbReference>
<evidence type="ECO:0000259" key="3">
    <source>
        <dbReference type="Pfam" id="PF01648"/>
    </source>
</evidence>
<dbReference type="PANTHER" id="PTHR12215:SF10">
    <property type="entry name" value="L-AMINOADIPATE-SEMIALDEHYDE DEHYDROGENASE-PHOSPHOPANTETHEINYL TRANSFERASE"/>
    <property type="match status" value="1"/>
</dbReference>
<dbReference type="InterPro" id="IPR037143">
    <property type="entry name" value="4-PPantetheinyl_Trfase_dom_sf"/>
</dbReference>
<evidence type="ECO:0000256" key="1">
    <source>
        <dbReference type="ARBA" id="ARBA00010990"/>
    </source>
</evidence>
<dbReference type="InterPro" id="IPR050559">
    <property type="entry name" value="P-Pant_transferase_sf"/>
</dbReference>
<keyword evidence="5" id="KW-1185">Reference proteome</keyword>
<dbReference type="Pfam" id="PF01648">
    <property type="entry name" value="ACPS"/>
    <property type="match status" value="1"/>
</dbReference>
<dbReference type="EMBL" id="JABEVQ010000005">
    <property type="protein sequence ID" value="NWN92010.1"/>
    <property type="molecule type" value="Genomic_DNA"/>
</dbReference>
<evidence type="ECO:0000313" key="5">
    <source>
        <dbReference type="Proteomes" id="UP000536442"/>
    </source>
</evidence>
<evidence type="ECO:0000256" key="2">
    <source>
        <dbReference type="ARBA" id="ARBA00022679"/>
    </source>
</evidence>
<dbReference type="Proteomes" id="UP000536442">
    <property type="component" value="Unassembled WGS sequence"/>
</dbReference>
<dbReference type="GO" id="GO:0019878">
    <property type="term" value="P:lysine biosynthetic process via aminoadipic acid"/>
    <property type="evidence" value="ECO:0007669"/>
    <property type="project" value="TreeGrafter"/>
</dbReference>
<dbReference type="GO" id="GO:0005829">
    <property type="term" value="C:cytosol"/>
    <property type="evidence" value="ECO:0007669"/>
    <property type="project" value="TreeGrafter"/>
</dbReference>
<dbReference type="InterPro" id="IPR008278">
    <property type="entry name" value="4-PPantetheinyl_Trfase_dom"/>
</dbReference>
<evidence type="ECO:0000313" key="4">
    <source>
        <dbReference type="EMBL" id="NWN92010.1"/>
    </source>
</evidence>
<protein>
    <submittedName>
        <fullName evidence="4">4'-phosphopantetheinyl transferase superfamily protein</fullName>
    </submittedName>
</protein>
<keyword evidence="2 4" id="KW-0808">Transferase</keyword>